<evidence type="ECO:0000256" key="1">
    <source>
        <dbReference type="SAM" id="MobiDB-lite"/>
    </source>
</evidence>
<dbReference type="OrthoDB" id="4524286at2"/>
<dbReference type="STRING" id="585531.HMPREF0063_10272"/>
<dbReference type="SUPFAM" id="SSF52540">
    <property type="entry name" value="P-loop containing nucleoside triphosphate hydrolases"/>
    <property type="match status" value="1"/>
</dbReference>
<evidence type="ECO:0000313" key="3">
    <source>
        <dbReference type="EMBL" id="EFQ84420.1"/>
    </source>
</evidence>
<dbReference type="NCBIfam" id="NF041492">
    <property type="entry name" value="MobF"/>
    <property type="match status" value="1"/>
</dbReference>
<feature type="domain" description="TrwC relaxase" evidence="2">
    <location>
        <begin position="9"/>
        <end position="305"/>
    </location>
</feature>
<organism evidence="3 4">
    <name type="scientific">Aeromicrobium marinum DSM 15272</name>
    <dbReference type="NCBI Taxonomy" id="585531"/>
    <lineage>
        <taxon>Bacteria</taxon>
        <taxon>Bacillati</taxon>
        <taxon>Actinomycetota</taxon>
        <taxon>Actinomycetes</taxon>
        <taxon>Propionibacteriales</taxon>
        <taxon>Nocardioidaceae</taxon>
        <taxon>Aeromicrobium</taxon>
    </lineage>
</organism>
<dbReference type="PANTHER" id="PTHR43788">
    <property type="entry name" value="DNA2/NAM7 HELICASE FAMILY MEMBER"/>
    <property type="match status" value="1"/>
</dbReference>
<dbReference type="SUPFAM" id="SSF55464">
    <property type="entry name" value="Origin of replication-binding domain, RBD-like"/>
    <property type="match status" value="1"/>
</dbReference>
<sequence>MKFYRGSAAAARSYVEADHSRADDYYLGEGAGVAARFVVDVRDSVSPTVHQAPDLDGESYERWVGGYDVDTDRAKGRLRDDASALRFVEVTVNGPKTWSLAAALHPEISAALDAAQDEAAAQIIGWVAEHATTRVGPRGRQVQVRVEQVEAAVIRHHTSRAGDPHRHLHLQINARVFAHGRWRGIHSVGARDSLEAINGIGHAAVATDPGFRAALAAHGFTFDPITGEINELAPYAGRFSARAAQIARNVDAFEAQWRAAHPGQEPGPKLRRTWDRRAWSQARPDKVIPTDGAAMVEAWNDDLHELGYRTRSAPARHTSVSTPSVGSLNRDAAVEVVLMRLGAQRSAWNAADIRGQVEQWIAATGLVVEAGVRLELAEDLTARARSACTPLLDRPDLPEHIRALSSPRVIGVEDKITELLAMLACGRGADAALPPQLSFGLDPAQQNAVAALAGTQNLLVIEGAAGAGKTTTLAATKTALAAQGRRVTVVTPTLKAAEVAAAEIDAPAFSAAWLVHQWGWRWDSDGRWGRDFQVPPDPAARLTRGDLLVIDEAGMLDQDTARALLDVALEAQVRVAFMGDRHQLPAVGRGGVLDLATQHTGPEATVCLDVVHRFADPAYAELSVAMRRGGPVFDHLWERGHIRLHASEAERTQALANQTAEAILAGHTSLALMADTREQVTALNAAIRDRLVEAGLVDDHTVVTTLAGERLGVGDRVATRRNDWHLSLANRQTWTITAINPTTSSTTMASDAERELTLRNERGLTRQVPSWYARAWVESAYATTVYGAQGETTAVGHLVLDQSTTAASAYVGMTRGRHDNTAHLVAETPAQARTMWEGACSRERADLGVAHARLQAVDDIDRYGPIGPTRPPANTLVPRQPETTRRRAHYPAYDTGHDYSRRASASGPSIGF</sequence>
<name>E2S8B5_9ACTN</name>
<evidence type="ECO:0000313" key="4">
    <source>
        <dbReference type="Proteomes" id="UP000003111"/>
    </source>
</evidence>
<accession>E2S8B5</accession>
<dbReference type="EMBL" id="ACLF03000002">
    <property type="protein sequence ID" value="EFQ84420.1"/>
    <property type="molecule type" value="Genomic_DNA"/>
</dbReference>
<dbReference type="Pfam" id="PF08751">
    <property type="entry name" value="TrwC"/>
    <property type="match status" value="1"/>
</dbReference>
<feature type="region of interest" description="Disordered" evidence="1">
    <location>
        <begin position="861"/>
        <end position="912"/>
    </location>
</feature>
<comment type="caution">
    <text evidence="3">The sequence shown here is derived from an EMBL/GenBank/DDBJ whole genome shotgun (WGS) entry which is preliminary data.</text>
</comment>
<dbReference type="HOGENOM" id="CLU_007911_0_0_11"/>
<keyword evidence="4" id="KW-1185">Reference proteome</keyword>
<dbReference type="Pfam" id="PF13604">
    <property type="entry name" value="AAA_30"/>
    <property type="match status" value="1"/>
</dbReference>
<dbReference type="Proteomes" id="UP000003111">
    <property type="component" value="Unassembled WGS sequence"/>
</dbReference>
<dbReference type="Gene3D" id="3.40.50.300">
    <property type="entry name" value="P-loop containing nucleotide triphosphate hydrolases"/>
    <property type="match status" value="2"/>
</dbReference>
<gene>
    <name evidence="3" type="ORF">HMPREF0063_10272</name>
</gene>
<evidence type="ECO:0000259" key="2">
    <source>
        <dbReference type="Pfam" id="PF08751"/>
    </source>
</evidence>
<dbReference type="Gene3D" id="2.30.30.940">
    <property type="match status" value="1"/>
</dbReference>
<dbReference type="InterPro" id="IPR027417">
    <property type="entry name" value="P-loop_NTPase"/>
</dbReference>
<dbReference type="AlphaFoldDB" id="E2S8B5"/>
<dbReference type="eggNOG" id="COG0507">
    <property type="taxonomic scope" value="Bacteria"/>
</dbReference>
<reference evidence="3" key="1">
    <citation type="submission" date="2010-08" db="EMBL/GenBank/DDBJ databases">
        <authorList>
            <person name="Muzny D."/>
            <person name="Qin X."/>
            <person name="Buhay C."/>
            <person name="Dugan-Rocha S."/>
            <person name="Ding Y."/>
            <person name="Chen G."/>
            <person name="Hawes A."/>
            <person name="Holder M."/>
            <person name="Jhangiani S."/>
            <person name="Johnson A."/>
            <person name="Khan Z."/>
            <person name="Li Z."/>
            <person name="Liu W."/>
            <person name="Liu X."/>
            <person name="Perez L."/>
            <person name="Shen H."/>
            <person name="Wang Q."/>
            <person name="Watt J."/>
            <person name="Xi L."/>
            <person name="Xin Y."/>
            <person name="Zhou J."/>
            <person name="Deng J."/>
            <person name="Jiang H."/>
            <person name="Liu Y."/>
            <person name="Qu J."/>
            <person name="Song X.-Z."/>
            <person name="Zhang L."/>
            <person name="Villasana D."/>
            <person name="Johnson A."/>
            <person name="Liu J."/>
            <person name="Liyanage D."/>
            <person name="Lorensuhewa L."/>
            <person name="Robinson T."/>
            <person name="Song A."/>
            <person name="Song B.-B."/>
            <person name="Dinh H."/>
            <person name="Thornton R."/>
            <person name="Coyle M."/>
            <person name="Francisco L."/>
            <person name="Jackson L."/>
            <person name="Javaid M."/>
            <person name="Korchina V."/>
            <person name="Kovar C."/>
            <person name="Mata R."/>
            <person name="Mathew T."/>
            <person name="Ngo R."/>
            <person name="Nguyen L."/>
            <person name="Nguyen N."/>
            <person name="Okwuonu G."/>
            <person name="Ongeri F."/>
            <person name="Pham C."/>
            <person name="Simmons D."/>
            <person name="Wilczek-Boney K."/>
            <person name="Hale W."/>
            <person name="Jakkamsetti A."/>
            <person name="Pham P."/>
            <person name="Ruth R."/>
            <person name="San Lucas F."/>
            <person name="Warren J."/>
            <person name="Zhang J."/>
            <person name="Zhao Z."/>
            <person name="Zhou C."/>
            <person name="Zhu D."/>
            <person name="Lee S."/>
            <person name="Bess C."/>
            <person name="Blankenburg K."/>
            <person name="Forbes L."/>
            <person name="Fu Q."/>
            <person name="Gubbala S."/>
            <person name="Hirani K."/>
            <person name="Jayaseelan J.C."/>
            <person name="Lara F."/>
            <person name="Munidasa M."/>
            <person name="Palculict T."/>
            <person name="Patil S."/>
            <person name="Pu L.-L."/>
            <person name="Saada N."/>
            <person name="Tang L."/>
            <person name="Weissenberger G."/>
            <person name="Zhu Y."/>
            <person name="Hemphill L."/>
            <person name="Shang Y."/>
            <person name="Youmans B."/>
            <person name="Ayvaz T."/>
            <person name="Ross M."/>
            <person name="Santibanez J."/>
            <person name="Aqrawi P."/>
            <person name="Gross S."/>
            <person name="Joshi V."/>
            <person name="Fowler G."/>
            <person name="Nazareth L."/>
            <person name="Reid J."/>
            <person name="Worley K."/>
            <person name="Petrosino J."/>
            <person name="Highlander S."/>
            <person name="Gibbs R."/>
        </authorList>
    </citation>
    <scope>NUCLEOTIDE SEQUENCE [LARGE SCALE GENOMIC DNA]</scope>
    <source>
        <strain evidence="3">DSM 15272</strain>
    </source>
</reference>
<proteinExistence type="predicted"/>
<dbReference type="RefSeq" id="WP_007079152.1">
    <property type="nucleotide sequence ID" value="NZ_CM001024.1"/>
</dbReference>
<dbReference type="InterPro" id="IPR014862">
    <property type="entry name" value="TrwC"/>
</dbReference>
<dbReference type="InterPro" id="IPR050534">
    <property type="entry name" value="Coronavir_polyprotein_1ab"/>
</dbReference>
<protein>
    <submittedName>
        <fullName evidence="3">Conjugative relaxase domain protein</fullName>
    </submittedName>
</protein>